<dbReference type="Gene3D" id="1.10.10.10">
    <property type="entry name" value="Winged helix-like DNA-binding domain superfamily/Winged helix DNA-binding domain"/>
    <property type="match status" value="2"/>
</dbReference>
<dbReference type="GO" id="GO:0005666">
    <property type="term" value="C:RNA polymerase III complex"/>
    <property type="evidence" value="ECO:0007669"/>
    <property type="project" value="UniProtKB-UniRule"/>
</dbReference>
<dbReference type="InterPro" id="IPR016049">
    <property type="entry name" value="RNA_pol_Rpc34-like"/>
</dbReference>
<dbReference type="FunFam" id="1.10.10.10:FF:000116">
    <property type="entry name" value="DNA-directed RNA polymerase III subunit RPC6"/>
    <property type="match status" value="1"/>
</dbReference>
<dbReference type="SUPFAM" id="SSF46785">
    <property type="entry name" value="Winged helix' DNA-binding domain"/>
    <property type="match status" value="2"/>
</dbReference>
<dbReference type="Proteomes" id="UP000786811">
    <property type="component" value="Unassembled WGS sequence"/>
</dbReference>
<comment type="subcellular location">
    <subcellularLocation>
        <location evidence="1 6">Nucleus</location>
    </subcellularLocation>
</comment>
<dbReference type="PANTHER" id="PTHR12780">
    <property type="entry name" value="RNA POLYMERASE III DNA DIRECTED , 39KD SUBUNIT-RELATED"/>
    <property type="match status" value="1"/>
</dbReference>
<dbReference type="GO" id="GO:0005654">
    <property type="term" value="C:nucleoplasm"/>
    <property type="evidence" value="ECO:0007669"/>
    <property type="project" value="UniProtKB-ARBA"/>
</dbReference>
<keyword evidence="4 6" id="KW-0804">Transcription</keyword>
<evidence type="ECO:0000313" key="7">
    <source>
        <dbReference type="EMBL" id="CAG5107049.1"/>
    </source>
</evidence>
<dbReference type="PIRSF" id="PIRSF028763">
    <property type="entry name" value="RNA_pol_Rpc34"/>
    <property type="match status" value="1"/>
</dbReference>
<evidence type="ECO:0000256" key="3">
    <source>
        <dbReference type="ARBA" id="ARBA00022478"/>
    </source>
</evidence>
<dbReference type="InterPro" id="IPR007832">
    <property type="entry name" value="RNA_pol_Rpc34"/>
</dbReference>
<evidence type="ECO:0000313" key="8">
    <source>
        <dbReference type="Proteomes" id="UP000786811"/>
    </source>
</evidence>
<dbReference type="Pfam" id="PF05158">
    <property type="entry name" value="RNA_pol_Rpc34"/>
    <property type="match status" value="1"/>
</dbReference>
<dbReference type="GO" id="GO:0005737">
    <property type="term" value="C:cytoplasm"/>
    <property type="evidence" value="ECO:0007669"/>
    <property type="project" value="UniProtKB-ARBA"/>
</dbReference>
<keyword evidence="5 6" id="KW-0539">Nucleus</keyword>
<sequence>MEPAIGKSKPNSGAELTENEQKFIEFIKKKPKGVTMSEISQEFSDLEKKEQAILINKLSSTSRITFVTRGKNQLILLNNAVVGSSLKGSDNEEKVVYAIIQQGGNKGVWVRDIRKQCQLYDTKLDKVLKSLDSKKLIKEIKSIAAGGKKKLYMLYNLEPHRSVTGGAFYQGRDFETEYVDILTQQSHLFLSKKREEAEKLDIGPLALRKMSYVSHKEVAKYISDLNVSKVELSEVEVISLLNSLYYDGKVDRSVNGNGDIIYGAIPYLTPTPGLMKTPCGFCPVRRNCNDLGDVTPLKCSYFNEWLDMGS</sequence>
<dbReference type="EMBL" id="CAJNRD030001124">
    <property type="protein sequence ID" value="CAG5107049.1"/>
    <property type="molecule type" value="Genomic_DNA"/>
</dbReference>
<dbReference type="AlphaFoldDB" id="A0A8J2HMN5"/>
<evidence type="ECO:0000256" key="4">
    <source>
        <dbReference type="ARBA" id="ARBA00023163"/>
    </source>
</evidence>
<accession>A0A8J2HMN5</accession>
<organism evidence="7 8">
    <name type="scientific">Cotesia congregata</name>
    <name type="common">Parasitoid wasp</name>
    <name type="synonym">Apanteles congregatus</name>
    <dbReference type="NCBI Taxonomy" id="51543"/>
    <lineage>
        <taxon>Eukaryota</taxon>
        <taxon>Metazoa</taxon>
        <taxon>Ecdysozoa</taxon>
        <taxon>Arthropoda</taxon>
        <taxon>Hexapoda</taxon>
        <taxon>Insecta</taxon>
        <taxon>Pterygota</taxon>
        <taxon>Neoptera</taxon>
        <taxon>Endopterygota</taxon>
        <taxon>Hymenoptera</taxon>
        <taxon>Apocrita</taxon>
        <taxon>Ichneumonoidea</taxon>
        <taxon>Braconidae</taxon>
        <taxon>Microgastrinae</taxon>
        <taxon>Cotesia</taxon>
    </lineage>
</organism>
<gene>
    <name evidence="7" type="ORF">HICCMSTLAB_LOCUS12560</name>
</gene>
<dbReference type="InterPro" id="IPR036388">
    <property type="entry name" value="WH-like_DNA-bd_sf"/>
</dbReference>
<name>A0A8J2HMN5_COTCN</name>
<comment type="caution">
    <text evidence="7">The sequence shown here is derived from an EMBL/GenBank/DDBJ whole genome shotgun (WGS) entry which is preliminary data.</text>
</comment>
<comment type="similarity">
    <text evidence="2 6">Belongs to the eukaryotic RPC34/RPC39 RNA polymerase subunit family.</text>
</comment>
<keyword evidence="3 6" id="KW-0240">DNA-directed RNA polymerase</keyword>
<dbReference type="InterPro" id="IPR036390">
    <property type="entry name" value="WH_DNA-bd_sf"/>
</dbReference>
<evidence type="ECO:0000256" key="2">
    <source>
        <dbReference type="ARBA" id="ARBA00011038"/>
    </source>
</evidence>
<proteinExistence type="inferred from homology"/>
<evidence type="ECO:0000256" key="6">
    <source>
        <dbReference type="PIRNR" id="PIRNR028763"/>
    </source>
</evidence>
<dbReference type="OrthoDB" id="613763at2759"/>
<keyword evidence="8" id="KW-1185">Reference proteome</keyword>
<evidence type="ECO:0000256" key="5">
    <source>
        <dbReference type="ARBA" id="ARBA00023242"/>
    </source>
</evidence>
<reference evidence="7" key="1">
    <citation type="submission" date="2021-04" db="EMBL/GenBank/DDBJ databases">
        <authorList>
            <person name="Chebbi M.A.C M."/>
        </authorList>
    </citation>
    <scope>NUCLEOTIDE SEQUENCE</scope>
</reference>
<comment type="function">
    <text evidence="6">DNA-dependent RNA polymerase catalyzes the transcription of DNA into RNA using the four ribonucleoside triphosphates as substrates. Specific peripheric component of RNA polymerase III which synthesizes small RNAs, such as 5S rRNA and tRNAs.</text>
</comment>
<protein>
    <recommendedName>
        <fullName evidence="6">DNA-directed RNA polymerase III subunit RPC6</fullName>
        <shortName evidence="6">RNA polymerase III subunit C6</shortName>
    </recommendedName>
</protein>
<evidence type="ECO:0000256" key="1">
    <source>
        <dbReference type="ARBA" id="ARBA00004123"/>
    </source>
</evidence>
<dbReference type="GO" id="GO:0006383">
    <property type="term" value="P:transcription by RNA polymerase III"/>
    <property type="evidence" value="ECO:0007669"/>
    <property type="project" value="UniProtKB-UniRule"/>
</dbReference>